<comment type="caution">
    <text evidence="3">The sequence shown here is derived from an EMBL/GenBank/DDBJ whole genome shotgun (WGS) entry which is preliminary data.</text>
</comment>
<proteinExistence type="predicted"/>
<reference evidence="3" key="1">
    <citation type="submission" date="2023-08" db="EMBL/GenBank/DDBJ databases">
        <title>Lactobacillus from the Female Urinary Tract.</title>
        <authorList>
            <person name="Stegman N."/>
            <person name="Jackson B."/>
            <person name="Steiling M."/>
            <person name="Sedano C."/>
            <person name="Wolfe A."/>
            <person name="Putonti C."/>
        </authorList>
    </citation>
    <scope>NUCLEOTIDE SEQUENCE</scope>
    <source>
        <strain evidence="3">UMB5661</strain>
    </source>
</reference>
<dbReference type="Proteomes" id="UP001253287">
    <property type="component" value="Unassembled WGS sequence"/>
</dbReference>
<keyword evidence="2" id="KW-0472">Membrane</keyword>
<gene>
    <name evidence="3" type="ORF">RON39_09975</name>
</gene>
<dbReference type="RefSeq" id="WP_118992333.1">
    <property type="nucleotide sequence ID" value="NZ_JAAUWJ010000066.1"/>
</dbReference>
<evidence type="ECO:0008006" key="5">
    <source>
        <dbReference type="Google" id="ProtNLM"/>
    </source>
</evidence>
<feature type="compositionally biased region" description="Polar residues" evidence="1">
    <location>
        <begin position="1"/>
        <end position="10"/>
    </location>
</feature>
<accession>A0AAW8WMR7</accession>
<dbReference type="AlphaFoldDB" id="A0AAW8WMR7"/>
<name>A0AAW8WMR7_9LACO</name>
<feature type="transmembrane region" description="Helical" evidence="2">
    <location>
        <begin position="49"/>
        <end position="68"/>
    </location>
</feature>
<evidence type="ECO:0000256" key="2">
    <source>
        <dbReference type="SAM" id="Phobius"/>
    </source>
</evidence>
<sequence length="275" mass="32221">MANNINLNKSTSEDNQQKSNSRARKQKFIWKIYNLTNYRSYHAFKKANFRLNVFFTSLVVIGFLACFMSGQFGAILRGLILALLIVYIMSYSWIMTKSRQLRKDSAYALQEMEFESGRYVSSWQLYDGIYNDSDWISLEIAFGRENSYISDIFKLIRKKGKIYPLPAADIKNLKTMIYNLNRMPEQKWLVYGTITDELAKKFIQNGFDLRLMENKYRTKPSRLDYAVATGNWKNALFKYPKNFSAYAFFVDTQQYLSEVKNEKAAKDKSKIISKS</sequence>
<feature type="region of interest" description="Disordered" evidence="1">
    <location>
        <begin position="1"/>
        <end position="22"/>
    </location>
</feature>
<organism evidence="3 4">
    <name type="scientific">Lactobacillus crispatus</name>
    <dbReference type="NCBI Taxonomy" id="47770"/>
    <lineage>
        <taxon>Bacteria</taxon>
        <taxon>Bacillati</taxon>
        <taxon>Bacillota</taxon>
        <taxon>Bacilli</taxon>
        <taxon>Lactobacillales</taxon>
        <taxon>Lactobacillaceae</taxon>
        <taxon>Lactobacillus</taxon>
    </lineage>
</organism>
<evidence type="ECO:0000256" key="1">
    <source>
        <dbReference type="SAM" id="MobiDB-lite"/>
    </source>
</evidence>
<protein>
    <recommendedName>
        <fullName evidence="5">DUF2207 domain-containing protein</fullName>
    </recommendedName>
</protein>
<evidence type="ECO:0000313" key="3">
    <source>
        <dbReference type="EMBL" id="MDT9610430.1"/>
    </source>
</evidence>
<keyword evidence="2" id="KW-1133">Transmembrane helix</keyword>
<evidence type="ECO:0000313" key="4">
    <source>
        <dbReference type="Proteomes" id="UP001253287"/>
    </source>
</evidence>
<keyword evidence="2" id="KW-0812">Transmembrane</keyword>
<dbReference type="EMBL" id="JAVTXN010000071">
    <property type="protein sequence ID" value="MDT9610430.1"/>
    <property type="molecule type" value="Genomic_DNA"/>
</dbReference>
<feature type="transmembrane region" description="Helical" evidence="2">
    <location>
        <begin position="74"/>
        <end position="94"/>
    </location>
</feature>